<dbReference type="KEGG" id="gai:IMCC3135_27660"/>
<protein>
    <recommendedName>
        <fullName evidence="1">DUF1638 domain-containing protein</fullName>
    </recommendedName>
</protein>
<dbReference type="Pfam" id="PF07796">
    <property type="entry name" value="DUF1638"/>
    <property type="match status" value="1"/>
</dbReference>
<gene>
    <name evidence="2" type="ORF">IMCC3135_27660</name>
</gene>
<reference evidence="2 3" key="1">
    <citation type="submission" date="2016-12" db="EMBL/GenBank/DDBJ databases">
        <authorList>
            <person name="Song W.-J."/>
            <person name="Kurnit D.M."/>
        </authorList>
    </citation>
    <scope>NUCLEOTIDE SEQUENCE [LARGE SCALE GENOMIC DNA]</scope>
    <source>
        <strain evidence="2 3">IMCC3135</strain>
    </source>
</reference>
<evidence type="ECO:0000259" key="1">
    <source>
        <dbReference type="Pfam" id="PF07796"/>
    </source>
</evidence>
<dbReference type="Proteomes" id="UP000250079">
    <property type="component" value="Chromosome"/>
</dbReference>
<dbReference type="RefSeq" id="WP_157736305.1">
    <property type="nucleotide sequence ID" value="NZ_CP018632.1"/>
</dbReference>
<organism evidence="2 3">
    <name type="scientific">Granulosicoccus antarcticus IMCC3135</name>
    <dbReference type="NCBI Taxonomy" id="1192854"/>
    <lineage>
        <taxon>Bacteria</taxon>
        <taxon>Pseudomonadati</taxon>
        <taxon>Pseudomonadota</taxon>
        <taxon>Gammaproteobacteria</taxon>
        <taxon>Chromatiales</taxon>
        <taxon>Granulosicoccaceae</taxon>
        <taxon>Granulosicoccus</taxon>
    </lineage>
</organism>
<dbReference type="InterPro" id="IPR012437">
    <property type="entry name" value="DUF1638"/>
</dbReference>
<accession>A0A2Z2NYS7</accession>
<evidence type="ECO:0000313" key="3">
    <source>
        <dbReference type="Proteomes" id="UP000250079"/>
    </source>
</evidence>
<keyword evidence="3" id="KW-1185">Reference proteome</keyword>
<dbReference type="AlphaFoldDB" id="A0A2Z2NYS7"/>
<sequence>MAAPQEIACEQPDAATLVIACGAIAHELVAVLKASQFGQIDIQCLPAEWHNTPHRIAPAVEQKISQAQGKYSRILVAYGDCGTGGRLDQVLEKYQIQRLPGDHCYSFFAGKKVFEAMTEAELGTFYLTDYLVDNFERLILEGLGISRHPELLDQYFSNYTRVMYLAQDDSRNNRQAQAVRAASSLGLPLQVHQTGLQAFEHAMSVIRISAV</sequence>
<proteinExistence type="predicted"/>
<dbReference type="OrthoDB" id="9814689at2"/>
<evidence type="ECO:0000313" key="2">
    <source>
        <dbReference type="EMBL" id="ASJ75585.1"/>
    </source>
</evidence>
<feature type="domain" description="DUF1638" evidence="1">
    <location>
        <begin position="44"/>
        <end position="202"/>
    </location>
</feature>
<dbReference type="EMBL" id="CP018632">
    <property type="protein sequence ID" value="ASJ75585.1"/>
    <property type="molecule type" value="Genomic_DNA"/>
</dbReference>
<name>A0A2Z2NYS7_9GAMM</name>